<reference evidence="2" key="1">
    <citation type="submission" date="2019-10" db="EMBL/GenBank/DDBJ databases">
        <title>The sequence and de novo assembly of the wild yak genome.</title>
        <authorList>
            <person name="Liu Y."/>
        </authorList>
    </citation>
    <scope>NUCLEOTIDE SEQUENCE [LARGE SCALE GENOMIC DNA]</scope>
    <source>
        <strain evidence="2">WY2019</strain>
    </source>
</reference>
<dbReference type="Proteomes" id="UP000322234">
    <property type="component" value="Unassembled WGS sequence"/>
</dbReference>
<dbReference type="EMBL" id="VBQZ03000034">
    <property type="protein sequence ID" value="MXQ86757.1"/>
    <property type="molecule type" value="Genomic_DNA"/>
</dbReference>
<protein>
    <submittedName>
        <fullName evidence="2">Uncharacterized protein</fullName>
    </submittedName>
</protein>
<feature type="compositionally biased region" description="Low complexity" evidence="1">
    <location>
        <begin position="35"/>
        <end position="47"/>
    </location>
</feature>
<evidence type="ECO:0000256" key="1">
    <source>
        <dbReference type="SAM" id="MobiDB-lite"/>
    </source>
</evidence>
<dbReference type="AlphaFoldDB" id="A0A6B0RDJ5"/>
<feature type="compositionally biased region" description="Polar residues" evidence="1">
    <location>
        <begin position="59"/>
        <end position="79"/>
    </location>
</feature>
<comment type="caution">
    <text evidence="2">The sequence shown here is derived from an EMBL/GenBank/DDBJ whole genome shotgun (WGS) entry which is preliminary data.</text>
</comment>
<accession>A0A6B0RDJ5</accession>
<gene>
    <name evidence="2" type="ORF">E5288_WYG013128</name>
</gene>
<sequence length="79" mass="8378">MSELDKAAGDLVRAPLLTQAQHGPRPIQSFGPVCPSSSRSFPRTRSPLPLWHPGYSPTPRAQDTTLSFSGSPVASGHSP</sequence>
<evidence type="ECO:0000313" key="2">
    <source>
        <dbReference type="EMBL" id="MXQ86757.1"/>
    </source>
</evidence>
<evidence type="ECO:0000313" key="3">
    <source>
        <dbReference type="Proteomes" id="UP000322234"/>
    </source>
</evidence>
<keyword evidence="3" id="KW-1185">Reference proteome</keyword>
<feature type="region of interest" description="Disordered" evidence="1">
    <location>
        <begin position="15"/>
        <end position="79"/>
    </location>
</feature>
<proteinExistence type="predicted"/>
<organism evidence="2 3">
    <name type="scientific">Bos mutus</name>
    <name type="common">wild yak</name>
    <dbReference type="NCBI Taxonomy" id="72004"/>
    <lineage>
        <taxon>Eukaryota</taxon>
        <taxon>Metazoa</taxon>
        <taxon>Chordata</taxon>
        <taxon>Craniata</taxon>
        <taxon>Vertebrata</taxon>
        <taxon>Euteleostomi</taxon>
        <taxon>Mammalia</taxon>
        <taxon>Eutheria</taxon>
        <taxon>Laurasiatheria</taxon>
        <taxon>Artiodactyla</taxon>
        <taxon>Ruminantia</taxon>
        <taxon>Pecora</taxon>
        <taxon>Bovidae</taxon>
        <taxon>Bovinae</taxon>
        <taxon>Bos</taxon>
    </lineage>
</organism>
<name>A0A6B0RDJ5_9CETA</name>